<dbReference type="InterPro" id="IPR052702">
    <property type="entry name" value="MscS-like_channel"/>
</dbReference>
<dbReference type="Gene3D" id="1.10.287.1260">
    <property type="match status" value="1"/>
</dbReference>
<evidence type="ECO:0000256" key="5">
    <source>
        <dbReference type="ARBA" id="ARBA00022989"/>
    </source>
</evidence>
<accession>A0A8J6TAG9</accession>
<comment type="caution">
    <text evidence="10">The sequence shown here is derived from an EMBL/GenBank/DDBJ whole genome shotgun (WGS) entry which is preliminary data.</text>
</comment>
<dbReference type="GO" id="GO:0055085">
    <property type="term" value="P:transmembrane transport"/>
    <property type="evidence" value="ECO:0007669"/>
    <property type="project" value="InterPro"/>
</dbReference>
<evidence type="ECO:0000313" key="10">
    <source>
        <dbReference type="EMBL" id="MBC8179256.1"/>
    </source>
</evidence>
<dbReference type="Pfam" id="PF00924">
    <property type="entry name" value="MS_channel_2nd"/>
    <property type="match status" value="1"/>
</dbReference>
<evidence type="ECO:0000256" key="4">
    <source>
        <dbReference type="ARBA" id="ARBA00022692"/>
    </source>
</evidence>
<comment type="subcellular location">
    <subcellularLocation>
        <location evidence="1">Cell membrane</location>
        <topology evidence="1">Multi-pass membrane protein</topology>
    </subcellularLocation>
</comment>
<dbReference type="PANTHER" id="PTHR30347">
    <property type="entry name" value="POTASSIUM CHANNEL RELATED"/>
    <property type="match status" value="1"/>
</dbReference>
<proteinExistence type="inferred from homology"/>
<feature type="transmembrane region" description="Helical" evidence="7">
    <location>
        <begin position="96"/>
        <end position="116"/>
    </location>
</feature>
<dbReference type="SUPFAM" id="SSF50182">
    <property type="entry name" value="Sm-like ribonucleoproteins"/>
    <property type="match status" value="1"/>
</dbReference>
<dbReference type="InterPro" id="IPR023408">
    <property type="entry name" value="MscS_beta-dom_sf"/>
</dbReference>
<dbReference type="SUPFAM" id="SSF82689">
    <property type="entry name" value="Mechanosensitive channel protein MscS (YggB), C-terminal domain"/>
    <property type="match status" value="1"/>
</dbReference>
<dbReference type="InterPro" id="IPR011066">
    <property type="entry name" value="MscS_channel_C_sf"/>
</dbReference>
<evidence type="ECO:0000256" key="7">
    <source>
        <dbReference type="SAM" id="Phobius"/>
    </source>
</evidence>
<evidence type="ECO:0000313" key="11">
    <source>
        <dbReference type="Proteomes" id="UP000650524"/>
    </source>
</evidence>
<dbReference type="GO" id="GO:0005886">
    <property type="term" value="C:plasma membrane"/>
    <property type="evidence" value="ECO:0007669"/>
    <property type="project" value="UniProtKB-SubCell"/>
</dbReference>
<keyword evidence="4 7" id="KW-0812">Transmembrane</keyword>
<dbReference type="InterPro" id="IPR049278">
    <property type="entry name" value="MS_channel_C"/>
</dbReference>
<sequence length="294" mass="33117">MSNDKIWDTFVTVWEYVLWTVDHDKVTVGHCVIAALVVLVGIHVARNLKRRLRRRLETKQNLDSSGKVALEKMAFAIMLTAVFYTALAILRIPLTVFHFAVGGLMIGFGFGARELFSNLISGIILMIERPVKIDDIVEVENEVGRVFNIGLRSFQIHTENNIDIMLPNSVVLNQKLVNWTKDDHMILTKVSIGIGYESDIKKSTELMVGAAANVKGVLKEPAPFVLFKEHGASTLNFDVYFAVQVKNKMKSWIFESQVNYGLNDTLRAAGVNIAFPQLDVHLKEDVKINMETRE</sequence>
<name>A0A8J6TAG9_9DELT</name>
<feature type="transmembrane region" description="Helical" evidence="7">
    <location>
        <begin position="69"/>
        <end position="90"/>
    </location>
</feature>
<dbReference type="InterPro" id="IPR010920">
    <property type="entry name" value="LSM_dom_sf"/>
</dbReference>
<feature type="domain" description="Mechanosensitive ion channel MscS C-terminal" evidence="9">
    <location>
        <begin position="189"/>
        <end position="273"/>
    </location>
</feature>
<feature type="domain" description="Mechanosensitive ion channel MscS" evidence="8">
    <location>
        <begin position="115"/>
        <end position="181"/>
    </location>
</feature>
<reference evidence="10 11" key="1">
    <citation type="submission" date="2020-08" db="EMBL/GenBank/DDBJ databases">
        <title>Bridging the membrane lipid divide: bacteria of the FCB group superphylum have the potential to synthesize archaeal ether lipids.</title>
        <authorList>
            <person name="Villanueva L."/>
            <person name="Von Meijenfeldt F.A.B."/>
            <person name="Westbye A.B."/>
            <person name="Yadav S."/>
            <person name="Hopmans E.C."/>
            <person name="Dutilh B.E."/>
            <person name="Sinninghe Damste J.S."/>
        </authorList>
    </citation>
    <scope>NUCLEOTIDE SEQUENCE [LARGE SCALE GENOMIC DNA]</scope>
    <source>
        <strain evidence="10">NIOZ-UU27</strain>
    </source>
</reference>
<dbReference type="PANTHER" id="PTHR30347:SF1">
    <property type="entry name" value="MECHANOSENSITIVE CHANNEL MSCK"/>
    <property type="match status" value="1"/>
</dbReference>
<evidence type="ECO:0000256" key="6">
    <source>
        <dbReference type="ARBA" id="ARBA00023136"/>
    </source>
</evidence>
<gene>
    <name evidence="10" type="ORF">H8E19_17780</name>
</gene>
<evidence type="ECO:0000256" key="2">
    <source>
        <dbReference type="ARBA" id="ARBA00008017"/>
    </source>
</evidence>
<dbReference type="InterPro" id="IPR011014">
    <property type="entry name" value="MscS_channel_TM-2"/>
</dbReference>
<dbReference type="InterPro" id="IPR006685">
    <property type="entry name" value="MscS_channel_2nd"/>
</dbReference>
<keyword evidence="5 7" id="KW-1133">Transmembrane helix</keyword>
<evidence type="ECO:0000259" key="8">
    <source>
        <dbReference type="Pfam" id="PF00924"/>
    </source>
</evidence>
<keyword evidence="3" id="KW-1003">Cell membrane</keyword>
<keyword evidence="6 7" id="KW-0472">Membrane</keyword>
<evidence type="ECO:0000256" key="3">
    <source>
        <dbReference type="ARBA" id="ARBA00022475"/>
    </source>
</evidence>
<dbReference type="Proteomes" id="UP000650524">
    <property type="component" value="Unassembled WGS sequence"/>
</dbReference>
<dbReference type="AlphaFoldDB" id="A0A8J6TAG9"/>
<feature type="transmembrane region" description="Helical" evidence="7">
    <location>
        <begin position="27"/>
        <end position="48"/>
    </location>
</feature>
<protein>
    <submittedName>
        <fullName evidence="10">Mechanosensitive ion channel</fullName>
    </submittedName>
</protein>
<dbReference type="Gene3D" id="2.30.30.60">
    <property type="match status" value="1"/>
</dbReference>
<dbReference type="Gene3D" id="3.30.70.100">
    <property type="match status" value="1"/>
</dbReference>
<dbReference type="Pfam" id="PF21082">
    <property type="entry name" value="MS_channel_3rd"/>
    <property type="match status" value="1"/>
</dbReference>
<organism evidence="10 11">
    <name type="scientific">Candidatus Desulfacyla euxinica</name>
    <dbReference type="NCBI Taxonomy" id="2841693"/>
    <lineage>
        <taxon>Bacteria</taxon>
        <taxon>Deltaproteobacteria</taxon>
        <taxon>Candidatus Desulfacyla</taxon>
    </lineage>
</organism>
<evidence type="ECO:0000259" key="9">
    <source>
        <dbReference type="Pfam" id="PF21082"/>
    </source>
</evidence>
<dbReference type="EMBL" id="JACNJD010000363">
    <property type="protein sequence ID" value="MBC8179256.1"/>
    <property type="molecule type" value="Genomic_DNA"/>
</dbReference>
<dbReference type="SUPFAM" id="SSF82861">
    <property type="entry name" value="Mechanosensitive channel protein MscS (YggB), transmembrane region"/>
    <property type="match status" value="1"/>
</dbReference>
<evidence type="ECO:0000256" key="1">
    <source>
        <dbReference type="ARBA" id="ARBA00004651"/>
    </source>
</evidence>
<comment type="similarity">
    <text evidence="2">Belongs to the MscS (TC 1.A.23) family.</text>
</comment>